<comment type="caution">
    <text evidence="1">The sequence shown here is derived from an EMBL/GenBank/DDBJ whole genome shotgun (WGS) entry which is preliminary data.</text>
</comment>
<evidence type="ECO:0000313" key="2">
    <source>
        <dbReference type="Proteomes" id="UP000790709"/>
    </source>
</evidence>
<accession>A0ACB8BFE1</accession>
<reference evidence="1" key="1">
    <citation type="journal article" date="2021" name="New Phytol.">
        <title>Evolutionary innovations through gain and loss of genes in the ectomycorrhizal Boletales.</title>
        <authorList>
            <person name="Wu G."/>
            <person name="Miyauchi S."/>
            <person name="Morin E."/>
            <person name="Kuo A."/>
            <person name="Drula E."/>
            <person name="Varga T."/>
            <person name="Kohler A."/>
            <person name="Feng B."/>
            <person name="Cao Y."/>
            <person name="Lipzen A."/>
            <person name="Daum C."/>
            <person name="Hundley H."/>
            <person name="Pangilinan J."/>
            <person name="Johnson J."/>
            <person name="Barry K."/>
            <person name="LaButti K."/>
            <person name="Ng V."/>
            <person name="Ahrendt S."/>
            <person name="Min B."/>
            <person name="Choi I.G."/>
            <person name="Park H."/>
            <person name="Plett J.M."/>
            <person name="Magnuson J."/>
            <person name="Spatafora J.W."/>
            <person name="Nagy L.G."/>
            <person name="Henrissat B."/>
            <person name="Grigoriev I.V."/>
            <person name="Yang Z.L."/>
            <person name="Xu J."/>
            <person name="Martin F.M."/>
        </authorList>
    </citation>
    <scope>NUCLEOTIDE SEQUENCE</scope>
    <source>
        <strain evidence="1">KUC20120723A-06</strain>
    </source>
</reference>
<dbReference type="Proteomes" id="UP000790709">
    <property type="component" value="Unassembled WGS sequence"/>
</dbReference>
<gene>
    <name evidence="1" type="ORF">BV22DRAFT_576287</name>
</gene>
<name>A0ACB8BFE1_9AGAM</name>
<keyword evidence="2" id="KW-1185">Reference proteome</keyword>
<organism evidence="1 2">
    <name type="scientific">Leucogyrophana mollusca</name>
    <dbReference type="NCBI Taxonomy" id="85980"/>
    <lineage>
        <taxon>Eukaryota</taxon>
        <taxon>Fungi</taxon>
        <taxon>Dikarya</taxon>
        <taxon>Basidiomycota</taxon>
        <taxon>Agaricomycotina</taxon>
        <taxon>Agaricomycetes</taxon>
        <taxon>Agaricomycetidae</taxon>
        <taxon>Boletales</taxon>
        <taxon>Boletales incertae sedis</taxon>
        <taxon>Leucogyrophana</taxon>
    </lineage>
</organism>
<evidence type="ECO:0000313" key="1">
    <source>
        <dbReference type="EMBL" id="KAH7923563.1"/>
    </source>
</evidence>
<protein>
    <submittedName>
        <fullName evidence="1">Uncharacterized protein</fullName>
    </submittedName>
</protein>
<sequence>MWGIDIRRCIPLCRLTCPATVAHEKQATPRISNVVHQQGASHLFSRDQNQSLTSQRDLVAYNTSPWVGAWEFFNILVASGMLDIIFAILADAV</sequence>
<dbReference type="EMBL" id="MU266449">
    <property type="protein sequence ID" value="KAH7923563.1"/>
    <property type="molecule type" value="Genomic_DNA"/>
</dbReference>
<proteinExistence type="predicted"/>